<dbReference type="RefSeq" id="WP_058461608.1">
    <property type="nucleotide sequence ID" value="NZ_CAAAHS010000004.1"/>
</dbReference>
<dbReference type="GO" id="GO:0016740">
    <property type="term" value="F:transferase activity"/>
    <property type="evidence" value="ECO:0007669"/>
    <property type="project" value="UniProtKB-KW"/>
</dbReference>
<gene>
    <name evidence="1" type="ORF">Lade_0544</name>
</gene>
<proteinExistence type="predicted"/>
<name>A0A0W0R4E7_9GAMM</name>
<reference evidence="1 2" key="1">
    <citation type="submission" date="2015-11" db="EMBL/GenBank/DDBJ databases">
        <title>Identification of large and diverse effector repertoires of 38 Legionella species.</title>
        <authorList>
            <person name="Burstein D."/>
            <person name="Amaro F."/>
            <person name="Zusman T."/>
            <person name="Lifshitz Z."/>
            <person name="Cohen O."/>
            <person name="Gilbert J.A."/>
            <person name="Pupko T."/>
            <person name="Shuman H.A."/>
            <person name="Segal G."/>
        </authorList>
    </citation>
    <scope>NUCLEOTIDE SEQUENCE [LARGE SCALE GENOMIC DNA]</scope>
    <source>
        <strain evidence="1 2">1762-AUS-E</strain>
    </source>
</reference>
<comment type="caution">
    <text evidence="1">The sequence shown here is derived from an EMBL/GenBank/DDBJ whole genome shotgun (WGS) entry which is preliminary data.</text>
</comment>
<sequence>MVLDEQAIKYRSLDEWFTTPQGARVALAFAEEVLPLQELLKGENLLQLGNCGNNVWLSTLNFRNPWIVSPYMDLKNTHCSASLLALPFDRDSIDCLFAPLTIEAFGREKNPLDEMDRVVKPMGFVVILGVHPWSFWGFALKWGRLNCFANSRTQLTSSYWIKRAFLERGYRQCFYSSFYYIPPVKSKSHIHKLEFINEMGKMIWPFPAGFYCLVLQKYQPHAPDLALEEIKAEKDLLLDPTISTYYVGPDRSNK</sequence>
<dbReference type="InterPro" id="IPR029063">
    <property type="entry name" value="SAM-dependent_MTases_sf"/>
</dbReference>
<keyword evidence="1" id="KW-0808">Transferase</keyword>
<dbReference type="AlphaFoldDB" id="A0A0W0R4E7"/>
<dbReference type="Proteomes" id="UP000054859">
    <property type="component" value="Unassembled WGS sequence"/>
</dbReference>
<dbReference type="PATRIC" id="fig|45056.6.peg.565"/>
<accession>A0A0W0R4E7</accession>
<protein>
    <submittedName>
        <fullName evidence="1">Methyl-transferase</fullName>
    </submittedName>
</protein>
<dbReference type="STRING" id="45056.Lade_0544"/>
<dbReference type="OrthoDB" id="6191410at2"/>
<keyword evidence="2" id="KW-1185">Reference proteome</keyword>
<dbReference type="EMBL" id="LNKA01000001">
    <property type="protein sequence ID" value="KTC65886.1"/>
    <property type="molecule type" value="Genomic_DNA"/>
</dbReference>
<evidence type="ECO:0000313" key="1">
    <source>
        <dbReference type="EMBL" id="KTC65886.1"/>
    </source>
</evidence>
<dbReference type="SUPFAM" id="SSF53335">
    <property type="entry name" value="S-adenosyl-L-methionine-dependent methyltransferases"/>
    <property type="match status" value="1"/>
</dbReference>
<evidence type="ECO:0000313" key="2">
    <source>
        <dbReference type="Proteomes" id="UP000054859"/>
    </source>
</evidence>
<dbReference type="Gene3D" id="3.40.50.150">
    <property type="entry name" value="Vaccinia Virus protein VP39"/>
    <property type="match status" value="1"/>
</dbReference>
<organism evidence="1 2">
    <name type="scientific">Legionella adelaidensis</name>
    <dbReference type="NCBI Taxonomy" id="45056"/>
    <lineage>
        <taxon>Bacteria</taxon>
        <taxon>Pseudomonadati</taxon>
        <taxon>Pseudomonadota</taxon>
        <taxon>Gammaproteobacteria</taxon>
        <taxon>Legionellales</taxon>
        <taxon>Legionellaceae</taxon>
        <taxon>Legionella</taxon>
    </lineage>
</organism>